<proteinExistence type="predicted"/>
<protein>
    <submittedName>
        <fullName evidence="1">Uncharacterized protein</fullName>
    </submittedName>
</protein>
<reference evidence="1" key="1">
    <citation type="submission" date="2018-02" db="EMBL/GenBank/DDBJ databases">
        <title>Rhizophora mucronata_Transcriptome.</title>
        <authorList>
            <person name="Meera S.P."/>
            <person name="Sreeshan A."/>
            <person name="Augustine A."/>
        </authorList>
    </citation>
    <scope>NUCLEOTIDE SEQUENCE</scope>
    <source>
        <tissue evidence="1">Leaf</tissue>
    </source>
</reference>
<sequence length="40" mass="4409">MCSLSSVRKYMSPFLSILVSVYSCSRSSPFHHSGVLSKIS</sequence>
<accession>A0A2P2L930</accession>
<dbReference type="AlphaFoldDB" id="A0A2P2L930"/>
<organism evidence="1">
    <name type="scientific">Rhizophora mucronata</name>
    <name type="common">Asiatic mangrove</name>
    <dbReference type="NCBI Taxonomy" id="61149"/>
    <lineage>
        <taxon>Eukaryota</taxon>
        <taxon>Viridiplantae</taxon>
        <taxon>Streptophyta</taxon>
        <taxon>Embryophyta</taxon>
        <taxon>Tracheophyta</taxon>
        <taxon>Spermatophyta</taxon>
        <taxon>Magnoliopsida</taxon>
        <taxon>eudicotyledons</taxon>
        <taxon>Gunneridae</taxon>
        <taxon>Pentapetalae</taxon>
        <taxon>rosids</taxon>
        <taxon>fabids</taxon>
        <taxon>Malpighiales</taxon>
        <taxon>Rhizophoraceae</taxon>
        <taxon>Rhizophora</taxon>
    </lineage>
</organism>
<evidence type="ECO:0000313" key="1">
    <source>
        <dbReference type="EMBL" id="MBX14471.1"/>
    </source>
</evidence>
<name>A0A2P2L930_RHIMU</name>
<dbReference type="EMBL" id="GGEC01033987">
    <property type="protein sequence ID" value="MBX14471.1"/>
    <property type="molecule type" value="Transcribed_RNA"/>
</dbReference>